<feature type="domain" description="Pterin-binding" evidence="26">
    <location>
        <begin position="373"/>
        <end position="638"/>
    </location>
</feature>
<keyword evidence="14" id="KW-0677">Repeat</keyword>
<dbReference type="FunFam" id="3.20.20.330:FF:000001">
    <property type="entry name" value="Methionine synthase"/>
    <property type="match status" value="1"/>
</dbReference>
<evidence type="ECO:0000256" key="14">
    <source>
        <dbReference type="ARBA" id="ARBA00022737"/>
    </source>
</evidence>
<evidence type="ECO:0000259" key="25">
    <source>
        <dbReference type="PROSITE" id="PS50970"/>
    </source>
</evidence>
<evidence type="ECO:0000256" key="18">
    <source>
        <dbReference type="ARBA" id="ARBA00025552"/>
    </source>
</evidence>
<keyword evidence="15 21" id="KW-0862">Zinc</keyword>
<dbReference type="SUPFAM" id="SSF51717">
    <property type="entry name" value="Dihydropteroate synthetase-like"/>
    <property type="match status" value="1"/>
</dbReference>
<evidence type="ECO:0000256" key="11">
    <source>
        <dbReference type="ARBA" id="ARBA00022679"/>
    </source>
</evidence>
<evidence type="ECO:0000256" key="2">
    <source>
        <dbReference type="ARBA" id="ARBA00001947"/>
    </source>
</evidence>
<proteinExistence type="inferred from homology"/>
<feature type="binding site" evidence="22 24">
    <location>
        <position position="328"/>
    </location>
    <ligand>
        <name>Zn(2+)</name>
        <dbReference type="ChEBI" id="CHEBI:29105"/>
    </ligand>
</feature>
<dbReference type="STRING" id="915059.NH26_01730"/>
<keyword evidence="17 21" id="KW-0170">Cobalt</keyword>
<dbReference type="Gene3D" id="3.40.50.280">
    <property type="entry name" value="Cobalamin-binding domain"/>
    <property type="match status" value="1"/>
</dbReference>
<sequence length="1267" mass="141016">MSKKLQELAKERVLILDGAMGTMIQKHKLGEEDYRGERFKDHPCDVKGNNDMLSITQPDIIRDIHKQYFKAGADIVETNTFSGTTIAMADYQMEPDVYELNYSSAKLAKEAAAEYTELEPHKPRFVAGAVGPTNRTASISPDVNDPGYRAVTFDDLVEAYYLQVQGLAEGGADTILIETVFDTLNCKAALFAADKYFTDFEEGNVVPAFPAGREDEFPNLYKGERLPLMVSGTITDASGRTLSGQVVEAFWNSIRHANLFSVGLNCALGADLLRPYIQELSRVADVNVSAYPNAGLPNEFGEYDQTSDEMSKILESFDGLVNIIGGCCGTTPDHINGIAETFSKAKVREIPTLEPFQRLSGLEPVTVKPDSIFVNVGERANVTGSAKFRRLIENGDFEAAIAIARHQVEGGAQVIDVNMDEGMLDSKECMTRFLNLIASEPDIAKLPIMVDSSKWEIIEAGLKTLQGKGIVNSISLKEGEEDFIHKATVIKKYGAAAVVMAFDEDGQADNFERRKEICSRSYDILVNKVGFPPQDIIFDPNILAVATGIDEHNNYAVDFFKGTKWIKDNLPHALVSGGVSNISFSFRGNNGVREAMHSAFLYHAGKAGMDMGIVNPGMIEVYDDIPKDLLERVEDVLLNRRDDATERLVDFAETVKSKGKKKEVDLSWRENSVEERLSYALVKGLVEFIDEDVEEARQKFDRPIQVIEGPLMDGMNVVGDLFGEGKMFLPQVVKSARVMKKAVAILIPFIEEEKANNPEMSASSSAGKILMATVKGDVHDIGKNIVSVVLACNNFEIIDLGVMVPMDKIIRTAVEEKVDVIGLSGLITPSLDEMVYVAEELERQELNIPVLIGGATTSRVHTAVKIDPQYSGSVVHVLDASKSVPIASAYTSENKEYRQEVIQEFKDEYAALRITHAKRQGAKKLISLEDARKNKLAIDWETSSISKPSFLGTKVYEAFDLEEIAKYLDWTPFFQTWELAGRYPAILKDEIVGQQATDLFKDAKAMLQKIIDEKLLQANAVIGFFPANSVNDDDIELYHFEETDVELPDAEHHHSIFYKEDRSKKTELLCHLRQQNKKAAGKPNFCLSDFVAPKETGREDYVGGFAVTAGIGLDKLVAEYEADHDDYNSIMVKALADRLAEAFTELMHEKVRKEIWGYSKDEILNNEDLIDEKYQGIRPAPGYPACPDHTEKDKLFKLLDVTNNIGVELTESYAMMPAAAVSGWYFGNQESRYFGLGKINEDQLKDYSERVNRPEREMKRWLGTVLL</sequence>
<evidence type="ECO:0000256" key="10">
    <source>
        <dbReference type="ARBA" id="ARBA00022628"/>
    </source>
</evidence>
<feature type="domain" description="B12-binding N-terminal" evidence="29">
    <location>
        <begin position="664"/>
        <end position="758"/>
    </location>
</feature>
<keyword evidence="10 21" id="KW-0846">Cobalamin</keyword>
<evidence type="ECO:0000259" key="28">
    <source>
        <dbReference type="PROSITE" id="PS51332"/>
    </source>
</evidence>
<comment type="caution">
    <text evidence="30">The sequence shown here is derived from an EMBL/GenBank/DDBJ whole genome shotgun (WGS) entry which is preliminary data.</text>
</comment>
<dbReference type="InterPro" id="IPR050554">
    <property type="entry name" value="Met_Synthase/Corrinoid"/>
</dbReference>
<evidence type="ECO:0000256" key="21">
    <source>
        <dbReference type="PIRNR" id="PIRNR000381"/>
    </source>
</evidence>
<dbReference type="FunFam" id="3.40.50.280:FF:000001">
    <property type="entry name" value="Methionine synthase"/>
    <property type="match status" value="1"/>
</dbReference>
<dbReference type="InterPro" id="IPR037010">
    <property type="entry name" value="VitB12-dep_Met_synth_activ_sf"/>
</dbReference>
<evidence type="ECO:0000259" key="29">
    <source>
        <dbReference type="PROSITE" id="PS51337"/>
    </source>
</evidence>
<dbReference type="Pfam" id="PF02310">
    <property type="entry name" value="B12-binding"/>
    <property type="match status" value="1"/>
</dbReference>
<reference evidence="30 31" key="1">
    <citation type="journal article" date="2012" name="Int. J. Syst. Evol. Microbiol.">
        <title>Flammeovirga pacifica sp. nov., isolated from deep-sea sediment.</title>
        <authorList>
            <person name="Xu H."/>
            <person name="Fu Y."/>
            <person name="Yang N."/>
            <person name="Ding Z."/>
            <person name="Lai Q."/>
            <person name="Zeng R."/>
        </authorList>
    </citation>
    <scope>NUCLEOTIDE SEQUENCE [LARGE SCALE GENOMIC DNA]</scope>
    <source>
        <strain evidence="31">DSM 24597 / LMG 26175 / WPAGA1</strain>
    </source>
</reference>
<dbReference type="NCBIfam" id="TIGR02082">
    <property type="entry name" value="metH"/>
    <property type="match status" value="1"/>
</dbReference>
<keyword evidence="12 21" id="KW-0949">S-adenosyl-L-methionine</keyword>
<evidence type="ECO:0000256" key="17">
    <source>
        <dbReference type="ARBA" id="ARBA00023285"/>
    </source>
</evidence>
<dbReference type="InterPro" id="IPR011005">
    <property type="entry name" value="Dihydropteroate_synth-like_sf"/>
</dbReference>
<feature type="binding site" evidence="23">
    <location>
        <position position="824"/>
    </location>
    <ligand>
        <name>methylcob(III)alamin</name>
        <dbReference type="ChEBI" id="CHEBI:28115"/>
    </ligand>
</feature>
<dbReference type="AlphaFoldDB" id="A0A1S1YVV2"/>
<feature type="domain" description="AdoMet activation" evidence="27">
    <location>
        <begin position="919"/>
        <end position="1267"/>
    </location>
</feature>
<dbReference type="InterPro" id="IPR036724">
    <property type="entry name" value="Cobalamin-bd_sf"/>
</dbReference>
<evidence type="ECO:0000313" key="31">
    <source>
        <dbReference type="Proteomes" id="UP000179797"/>
    </source>
</evidence>
<feature type="binding site" evidence="22 24">
    <location>
        <position position="266"/>
    </location>
    <ligand>
        <name>Zn(2+)</name>
        <dbReference type="ChEBI" id="CHEBI:29105"/>
    </ligand>
</feature>
<feature type="binding site" evidence="23">
    <location>
        <position position="880"/>
    </location>
    <ligand>
        <name>methylcob(III)alamin</name>
        <dbReference type="ChEBI" id="CHEBI:28115"/>
    </ligand>
</feature>
<dbReference type="InterPro" id="IPR036594">
    <property type="entry name" value="Meth_synthase_dom"/>
</dbReference>
<evidence type="ECO:0000256" key="23">
    <source>
        <dbReference type="PIRSR" id="PIRSR000381-2"/>
    </source>
</evidence>
<evidence type="ECO:0000259" key="27">
    <source>
        <dbReference type="PROSITE" id="PS50974"/>
    </source>
</evidence>
<dbReference type="GO" id="GO:0008270">
    <property type="term" value="F:zinc ion binding"/>
    <property type="evidence" value="ECO:0007669"/>
    <property type="project" value="UniProtKB-UniRule"/>
</dbReference>
<comment type="domain">
    <text evidence="21">Modular enzyme with four functionally distinct domains. The isolated Hcy-binding domain catalyzes methyl transfer from free methylcobalamin to homocysteine. The Hcy-binding domain in association with the pterin-binding domain catalyzes the methylation of cob(I)alamin by methyltetrahydrofolate and the methylation of homocysteine. The B12-binding domain binds the cofactor. The AdoMet activation domain binds S-adenosyl-L-methionine. Under aerobic conditions cob(I)alamin can be converted to inactive cob(II)alamin. Reductive methylation by S-adenosyl-L-methionine and flavodoxin regenerates methylcobalamin.</text>
</comment>
<evidence type="ECO:0000256" key="5">
    <source>
        <dbReference type="ARBA" id="ARBA00010398"/>
    </source>
</evidence>
<evidence type="ECO:0000256" key="16">
    <source>
        <dbReference type="ARBA" id="ARBA00023167"/>
    </source>
</evidence>
<dbReference type="GO" id="GO:0031419">
    <property type="term" value="F:cobalamin binding"/>
    <property type="evidence" value="ECO:0007669"/>
    <property type="project" value="UniProtKB-UniRule"/>
</dbReference>
<dbReference type="OrthoDB" id="9803687at2"/>
<feature type="binding site" evidence="23">
    <location>
        <position position="1178"/>
    </location>
    <ligand>
        <name>S-adenosyl-L-methionine</name>
        <dbReference type="ChEBI" id="CHEBI:59789"/>
    </ligand>
</feature>
<dbReference type="GO" id="GO:0032259">
    <property type="term" value="P:methylation"/>
    <property type="evidence" value="ECO:0007669"/>
    <property type="project" value="UniProtKB-KW"/>
</dbReference>
<evidence type="ECO:0000259" key="26">
    <source>
        <dbReference type="PROSITE" id="PS50972"/>
    </source>
</evidence>
<dbReference type="PROSITE" id="PS51337">
    <property type="entry name" value="B12_BINDING_NTER"/>
    <property type="match status" value="1"/>
</dbReference>
<dbReference type="SMART" id="SM01018">
    <property type="entry name" value="B12-binding_2"/>
    <property type="match status" value="1"/>
</dbReference>
<comment type="function">
    <text evidence="18 21">Catalyzes the transfer of a methyl group from methyl-cobalamin to homocysteine, yielding enzyme-bound cob(I)alamin and methionine. Subsequently, remethylates the cofactor using methyltetrahydrofolate.</text>
</comment>
<evidence type="ECO:0000256" key="19">
    <source>
        <dbReference type="ARBA" id="ARBA00031040"/>
    </source>
</evidence>
<keyword evidence="31" id="KW-1185">Reference proteome</keyword>
<dbReference type="CDD" id="cd00740">
    <property type="entry name" value="MeTr"/>
    <property type="match status" value="1"/>
</dbReference>
<dbReference type="PANTHER" id="PTHR45833:SF1">
    <property type="entry name" value="METHIONINE SYNTHASE"/>
    <property type="match status" value="1"/>
</dbReference>
<dbReference type="Pfam" id="PF02574">
    <property type="entry name" value="S-methyl_trans"/>
    <property type="match status" value="1"/>
</dbReference>
<feature type="domain" description="B12-binding" evidence="28">
    <location>
        <begin position="766"/>
        <end position="901"/>
    </location>
</feature>
<evidence type="ECO:0000256" key="4">
    <source>
        <dbReference type="ARBA" id="ARBA00005178"/>
    </source>
</evidence>
<dbReference type="NCBIfam" id="NF007024">
    <property type="entry name" value="PRK09490.1"/>
    <property type="match status" value="1"/>
</dbReference>
<dbReference type="InterPro" id="IPR004223">
    <property type="entry name" value="VitB12-dep_Met_synth_activ_dom"/>
</dbReference>
<feature type="binding site" evidence="23">
    <location>
        <begin position="776"/>
        <end position="780"/>
    </location>
    <ligand>
        <name>methylcob(III)alamin</name>
        <dbReference type="ChEBI" id="CHEBI:28115"/>
    </ligand>
</feature>
<evidence type="ECO:0000256" key="9">
    <source>
        <dbReference type="ARBA" id="ARBA00022605"/>
    </source>
</evidence>
<evidence type="ECO:0000256" key="6">
    <source>
        <dbReference type="ARBA" id="ARBA00012032"/>
    </source>
</evidence>
<dbReference type="Proteomes" id="UP000179797">
    <property type="component" value="Unassembled WGS sequence"/>
</dbReference>
<evidence type="ECO:0000256" key="24">
    <source>
        <dbReference type="PROSITE-ProRule" id="PRU00333"/>
    </source>
</evidence>
<dbReference type="InterPro" id="IPR011822">
    <property type="entry name" value="MetH"/>
</dbReference>
<evidence type="ECO:0000313" key="30">
    <source>
        <dbReference type="EMBL" id="OHX65162.1"/>
    </source>
</evidence>
<dbReference type="InterPro" id="IPR006158">
    <property type="entry name" value="Cobalamin-bd"/>
</dbReference>
<dbReference type="InterPro" id="IPR003759">
    <property type="entry name" value="Cbl-bd_cap"/>
</dbReference>
<keyword evidence="9 21" id="KW-0028">Amino-acid biosynthesis</keyword>
<evidence type="ECO:0000256" key="20">
    <source>
        <dbReference type="NCBIfam" id="TIGR02082"/>
    </source>
</evidence>
<keyword evidence="8 21" id="KW-0489">Methyltransferase</keyword>
<keyword evidence="16 21" id="KW-0486">Methionine biosynthesis</keyword>
<dbReference type="Gene3D" id="1.10.1240.10">
    <property type="entry name" value="Methionine synthase domain"/>
    <property type="match status" value="1"/>
</dbReference>
<feature type="domain" description="Hcy-binding" evidence="25">
    <location>
        <begin position="2"/>
        <end position="342"/>
    </location>
</feature>
<dbReference type="EMBL" id="JRYR02000001">
    <property type="protein sequence ID" value="OHX65162.1"/>
    <property type="molecule type" value="Genomic_DNA"/>
</dbReference>
<dbReference type="PROSITE" id="PS50974">
    <property type="entry name" value="ADOMET_ACTIVATION"/>
    <property type="match status" value="1"/>
</dbReference>
<dbReference type="FunFam" id="3.20.20.20:FF:000002">
    <property type="entry name" value="Methionine synthase"/>
    <property type="match status" value="1"/>
</dbReference>
<dbReference type="SUPFAM" id="SSF82282">
    <property type="entry name" value="Homocysteine S-methyltransferase"/>
    <property type="match status" value="1"/>
</dbReference>
<dbReference type="PROSITE" id="PS50972">
    <property type="entry name" value="PTERIN_BINDING"/>
    <property type="match status" value="1"/>
</dbReference>
<dbReference type="Pfam" id="PF00809">
    <property type="entry name" value="Pterin_bind"/>
    <property type="match status" value="1"/>
</dbReference>
<accession>A0A1S1YVV2</accession>
<dbReference type="Gene3D" id="1.10.288.10">
    <property type="entry name" value="Cobalamin-dependent Methionine Synthase, domain 2"/>
    <property type="match status" value="1"/>
</dbReference>
<feature type="binding site" description="axial binding residue" evidence="22">
    <location>
        <position position="779"/>
    </location>
    <ligand>
        <name>methylcob(III)alamin</name>
        <dbReference type="ChEBI" id="CHEBI:28115"/>
    </ligand>
    <ligandPart>
        <name>Co</name>
        <dbReference type="ChEBI" id="CHEBI:27638"/>
    </ligandPart>
</feature>
<feature type="binding site" evidence="23">
    <location>
        <position position="828"/>
    </location>
    <ligand>
        <name>methylcob(III)alamin</name>
        <dbReference type="ChEBI" id="CHEBI:28115"/>
    </ligand>
</feature>
<keyword evidence="13 21" id="KW-0479">Metal-binding</keyword>
<comment type="cofactor">
    <cofactor evidence="3 21 22">
        <name>methylcob(III)alamin</name>
        <dbReference type="ChEBI" id="CHEBI:28115"/>
    </cofactor>
</comment>
<dbReference type="GO" id="GO:0046653">
    <property type="term" value="P:tetrahydrofolate metabolic process"/>
    <property type="evidence" value="ECO:0007669"/>
    <property type="project" value="TreeGrafter"/>
</dbReference>
<dbReference type="Pfam" id="PF02607">
    <property type="entry name" value="B12-binding_2"/>
    <property type="match status" value="1"/>
</dbReference>
<dbReference type="PROSITE" id="PS50970">
    <property type="entry name" value="HCY"/>
    <property type="match status" value="1"/>
</dbReference>
<dbReference type="Gene3D" id="3.20.20.20">
    <property type="entry name" value="Dihydropteroate synthase-like"/>
    <property type="match status" value="1"/>
</dbReference>
<dbReference type="SUPFAM" id="SSF56507">
    <property type="entry name" value="Methionine synthase activation domain-like"/>
    <property type="match status" value="1"/>
</dbReference>
<comment type="similarity">
    <text evidence="5">Belongs to the vitamin-B12 dependent methionine synthase family.</text>
</comment>
<comment type="cofactor">
    <cofactor evidence="2 21 24">
        <name>Zn(2+)</name>
        <dbReference type="ChEBI" id="CHEBI:29105"/>
    </cofactor>
</comment>
<evidence type="ECO:0000256" key="3">
    <source>
        <dbReference type="ARBA" id="ARBA00001956"/>
    </source>
</evidence>
<dbReference type="FunFam" id="1.10.1240.10:FF:000001">
    <property type="entry name" value="Methionine synthase"/>
    <property type="match status" value="1"/>
</dbReference>
<dbReference type="Gene3D" id="3.20.20.330">
    <property type="entry name" value="Homocysteine-binding-like domain"/>
    <property type="match status" value="1"/>
</dbReference>
<comment type="pathway">
    <text evidence="4 21">Amino-acid biosynthesis; L-methionine biosynthesis via de novo pathway; L-methionine from L-homocysteine (MetH route): step 1/1.</text>
</comment>
<organism evidence="30 31">
    <name type="scientific">Flammeovirga pacifica</name>
    <dbReference type="NCBI Taxonomy" id="915059"/>
    <lineage>
        <taxon>Bacteria</taxon>
        <taxon>Pseudomonadati</taxon>
        <taxon>Bacteroidota</taxon>
        <taxon>Cytophagia</taxon>
        <taxon>Cytophagales</taxon>
        <taxon>Flammeovirgaceae</taxon>
        <taxon>Flammeovirga</taxon>
    </lineage>
</organism>
<feature type="binding site" evidence="22 24">
    <location>
        <position position="327"/>
    </location>
    <ligand>
        <name>Zn(2+)</name>
        <dbReference type="ChEBI" id="CHEBI:29105"/>
    </ligand>
</feature>
<dbReference type="PROSITE" id="PS51332">
    <property type="entry name" value="B12_BINDING"/>
    <property type="match status" value="1"/>
</dbReference>
<evidence type="ECO:0000256" key="13">
    <source>
        <dbReference type="ARBA" id="ARBA00022723"/>
    </source>
</evidence>
<dbReference type="GO" id="GO:0005829">
    <property type="term" value="C:cytosol"/>
    <property type="evidence" value="ECO:0007669"/>
    <property type="project" value="TreeGrafter"/>
</dbReference>
<dbReference type="SUPFAM" id="SSF52242">
    <property type="entry name" value="Cobalamin (vitamin B12)-binding domain"/>
    <property type="match status" value="1"/>
</dbReference>
<evidence type="ECO:0000256" key="12">
    <source>
        <dbReference type="ARBA" id="ARBA00022691"/>
    </source>
</evidence>
<dbReference type="GO" id="GO:0008705">
    <property type="term" value="F:methionine synthase activity"/>
    <property type="evidence" value="ECO:0007669"/>
    <property type="project" value="UniProtKB-UniRule"/>
</dbReference>
<dbReference type="InterPro" id="IPR003726">
    <property type="entry name" value="HCY_dom"/>
</dbReference>
<dbReference type="InterPro" id="IPR036589">
    <property type="entry name" value="HCY_dom_sf"/>
</dbReference>
<dbReference type="CDD" id="cd02069">
    <property type="entry name" value="methionine_synthase_B12_BD"/>
    <property type="match status" value="1"/>
</dbReference>
<comment type="catalytic activity">
    <reaction evidence="1 21">
        <text>(6S)-5-methyl-5,6,7,8-tetrahydrofolate + L-homocysteine = (6S)-5,6,7,8-tetrahydrofolate + L-methionine</text>
        <dbReference type="Rhea" id="RHEA:11172"/>
        <dbReference type="ChEBI" id="CHEBI:18608"/>
        <dbReference type="ChEBI" id="CHEBI:57453"/>
        <dbReference type="ChEBI" id="CHEBI:57844"/>
        <dbReference type="ChEBI" id="CHEBI:58199"/>
        <dbReference type="EC" id="2.1.1.13"/>
    </reaction>
</comment>
<feature type="binding site" evidence="23">
    <location>
        <position position="969"/>
    </location>
    <ligand>
        <name>S-adenosyl-L-methionine</name>
        <dbReference type="ChEBI" id="CHEBI:59789"/>
    </ligand>
</feature>
<dbReference type="EC" id="2.1.1.13" evidence="6 20"/>
<dbReference type="PIRSF" id="PIRSF000381">
    <property type="entry name" value="MetH"/>
    <property type="match status" value="1"/>
</dbReference>
<feature type="binding site" evidence="23">
    <location>
        <position position="708"/>
    </location>
    <ligand>
        <name>methylcob(III)alamin</name>
        <dbReference type="ChEBI" id="CHEBI:28115"/>
    </ligand>
</feature>
<evidence type="ECO:0000256" key="1">
    <source>
        <dbReference type="ARBA" id="ARBA00001700"/>
    </source>
</evidence>
<evidence type="ECO:0000256" key="7">
    <source>
        <dbReference type="ARBA" id="ARBA00013998"/>
    </source>
</evidence>
<dbReference type="InterPro" id="IPR033706">
    <property type="entry name" value="Met_synthase_B12-bd"/>
</dbReference>
<dbReference type="PANTHER" id="PTHR45833">
    <property type="entry name" value="METHIONINE SYNTHASE"/>
    <property type="match status" value="1"/>
</dbReference>
<dbReference type="SUPFAM" id="SSF47644">
    <property type="entry name" value="Methionine synthase domain"/>
    <property type="match status" value="1"/>
</dbReference>
<dbReference type="Gene3D" id="3.10.196.10">
    <property type="entry name" value="Vitamin B12-dependent methionine synthase, activation domain"/>
    <property type="match status" value="1"/>
</dbReference>
<evidence type="ECO:0000256" key="22">
    <source>
        <dbReference type="PIRSR" id="PIRSR000381-1"/>
    </source>
</evidence>
<feature type="binding site" evidence="23">
    <location>
        <begin position="1233"/>
        <end position="1234"/>
    </location>
    <ligand>
        <name>S-adenosyl-L-methionine</name>
        <dbReference type="ChEBI" id="CHEBI:59789"/>
    </ligand>
</feature>
<dbReference type="Pfam" id="PF02965">
    <property type="entry name" value="Met_synt_B12"/>
    <property type="match status" value="1"/>
</dbReference>
<evidence type="ECO:0000256" key="15">
    <source>
        <dbReference type="ARBA" id="ARBA00022833"/>
    </source>
</evidence>
<keyword evidence="11 21" id="KW-0808">Transferase</keyword>
<evidence type="ECO:0000256" key="8">
    <source>
        <dbReference type="ARBA" id="ARBA00022603"/>
    </source>
</evidence>
<protein>
    <recommendedName>
        <fullName evidence="7 20">Methionine synthase</fullName>
        <ecNumber evidence="6 20">2.1.1.13</ecNumber>
    </recommendedName>
    <alternativeName>
        <fullName evidence="19 21">5-methyltetrahydrofolate--homocysteine methyltransferase</fullName>
    </alternativeName>
</protein>
<name>A0A1S1YVV2_FLAPC</name>
<dbReference type="RefSeq" id="WP_044226808.1">
    <property type="nucleotide sequence ID" value="NZ_JRYR02000001.1"/>
</dbReference>
<dbReference type="GO" id="GO:0050667">
    <property type="term" value="P:homocysteine metabolic process"/>
    <property type="evidence" value="ECO:0007669"/>
    <property type="project" value="TreeGrafter"/>
</dbReference>
<dbReference type="InterPro" id="IPR000489">
    <property type="entry name" value="Pterin-binding_dom"/>
</dbReference>
<dbReference type="UniPathway" id="UPA00051">
    <property type="reaction ID" value="UER00081"/>
</dbReference>
<gene>
    <name evidence="30" type="ORF">NH26_01730</name>
</gene>